<feature type="chain" id="PRO_5021015022" description="Hyphally-regulated cell wall protein N-terminal domain-containing protein" evidence="2">
    <location>
        <begin position="19"/>
        <end position="195"/>
    </location>
</feature>
<comment type="caution">
    <text evidence="3">The sequence shown here is derived from an EMBL/GenBank/DDBJ whole genome shotgun (WGS) entry which is preliminary data.</text>
</comment>
<dbReference type="InterPro" id="IPR031452">
    <property type="entry name" value="Kre1"/>
</dbReference>
<evidence type="ECO:0000313" key="3">
    <source>
        <dbReference type="EMBL" id="TID30696.1"/>
    </source>
</evidence>
<dbReference type="Pfam" id="PF17056">
    <property type="entry name" value="KRE1"/>
    <property type="match status" value="1"/>
</dbReference>
<keyword evidence="4" id="KW-1185">Reference proteome</keyword>
<organism evidence="3 4">
    <name type="scientific">Pichia inconspicua</name>
    <dbReference type="NCBI Taxonomy" id="52247"/>
    <lineage>
        <taxon>Eukaryota</taxon>
        <taxon>Fungi</taxon>
        <taxon>Dikarya</taxon>
        <taxon>Ascomycota</taxon>
        <taxon>Saccharomycotina</taxon>
        <taxon>Pichiomycetes</taxon>
        <taxon>Pichiales</taxon>
        <taxon>Pichiaceae</taxon>
        <taxon>Pichia</taxon>
    </lineage>
</organism>
<accession>A0A4T0X5E6</accession>
<keyword evidence="2" id="KW-0732">Signal</keyword>
<dbReference type="Proteomes" id="UP000307173">
    <property type="component" value="Unassembled WGS sequence"/>
</dbReference>
<name>A0A4T0X5E6_9ASCO</name>
<reference evidence="3 4" key="1">
    <citation type="journal article" date="2019" name="Front. Genet.">
        <title>Whole-Genome Sequencing of the Opportunistic Yeast Pathogen Candida inconspicua Uncovers Its Hybrid Origin.</title>
        <authorList>
            <person name="Mixao V."/>
            <person name="Hansen A.P."/>
            <person name="Saus E."/>
            <person name="Boekhout T."/>
            <person name="Lass-Florl C."/>
            <person name="Gabaldon T."/>
        </authorList>
    </citation>
    <scope>NUCLEOTIDE SEQUENCE [LARGE SCALE GENOMIC DNA]</scope>
    <source>
        <strain evidence="3 4">CBS 180</strain>
    </source>
</reference>
<feature type="region of interest" description="Disordered" evidence="1">
    <location>
        <begin position="26"/>
        <end position="57"/>
    </location>
</feature>
<evidence type="ECO:0008006" key="5">
    <source>
        <dbReference type="Google" id="ProtNLM"/>
    </source>
</evidence>
<dbReference type="STRING" id="52247.A0A4T0X5E6"/>
<dbReference type="AlphaFoldDB" id="A0A4T0X5E6"/>
<evidence type="ECO:0000256" key="1">
    <source>
        <dbReference type="SAM" id="MobiDB-lite"/>
    </source>
</evidence>
<protein>
    <recommendedName>
        <fullName evidence="5">Hyphally-regulated cell wall protein N-terminal domain-containing protein</fullName>
    </recommendedName>
</protein>
<proteinExistence type="predicted"/>
<gene>
    <name evidence="3" type="ORF">CANINC_000612</name>
</gene>
<sequence length="195" mass="20948">MRISQLYSFLLFITLAIAADDVTGTTTTTTTPLGTTSDSSTSLTSTSLTSTNTPATTKEVNTRTIGMVVDTTTPTLPTTRVTPTTRAQTVKTITTQDAPTFLIPTKTLSSIIPYTDTETVDLNTFLTKNDPNTYVWITLTEGTLVYATSITYTQQFTSMYSSIGTWSSGVIGLGSIDGTVGTIREYKTITLTDSK</sequence>
<dbReference type="EMBL" id="SELW01000121">
    <property type="protein sequence ID" value="TID30696.1"/>
    <property type="molecule type" value="Genomic_DNA"/>
</dbReference>
<feature type="signal peptide" evidence="2">
    <location>
        <begin position="1"/>
        <end position="18"/>
    </location>
</feature>
<dbReference type="GO" id="GO:0031505">
    <property type="term" value="P:fungal-type cell wall organization"/>
    <property type="evidence" value="ECO:0007669"/>
    <property type="project" value="InterPro"/>
</dbReference>
<evidence type="ECO:0000313" key="4">
    <source>
        <dbReference type="Proteomes" id="UP000307173"/>
    </source>
</evidence>
<evidence type="ECO:0000256" key="2">
    <source>
        <dbReference type="SAM" id="SignalP"/>
    </source>
</evidence>
<dbReference type="OrthoDB" id="5406216at2759"/>